<keyword evidence="1" id="KW-1133">Transmembrane helix</keyword>
<dbReference type="EMBL" id="JAAYUN010000176">
    <property type="protein sequence ID" value="NLJ23414.1"/>
    <property type="molecule type" value="Genomic_DNA"/>
</dbReference>
<evidence type="ECO:0000313" key="2">
    <source>
        <dbReference type="EMBL" id="NLJ23414.1"/>
    </source>
</evidence>
<proteinExistence type="predicted"/>
<dbReference type="AlphaFoldDB" id="A0A7K4AKC4"/>
<protein>
    <submittedName>
        <fullName evidence="2">Uncharacterized protein</fullName>
    </submittedName>
</protein>
<feature type="transmembrane region" description="Helical" evidence="1">
    <location>
        <begin position="341"/>
        <end position="358"/>
    </location>
</feature>
<keyword evidence="1" id="KW-0812">Transmembrane</keyword>
<evidence type="ECO:0000256" key="1">
    <source>
        <dbReference type="SAM" id="Phobius"/>
    </source>
</evidence>
<dbReference type="Proteomes" id="UP000544742">
    <property type="component" value="Unassembled WGS sequence"/>
</dbReference>
<accession>A0A7K4AKC4</accession>
<sequence length="372" mass="40932">MKICSICSIRHLAALALLMALAATAQSIEIFSLYSNIDSADITLVGGGEGILQMDLTQDNKVLNSRILDIDGPGTYVVRWPNLKVDKGSYSVCATLRDDGTKDNSSDDAGEIKDGAVQSRRCYRFYYGGVEPVRFDVRDFRSDSRGLHLAISASDPTIVDIYYMLVQGDRALYVTREKAVPISGLMSMAVQKDYKWKPILENGQIYEGRVKIVELNHNQTRAFMNPFVAIEDAQITETYQDETGASATVMGDSRVPFEGLLRFTLSGGGEVLNITEKKTPVLLSGDDETVEITWNSTLEPGVYQLQTALIGQDGSIVDLQENIIEAKPIVVRSNVDETKSTGLPAGLAGVAMLAIILFRRMRRQSQLMNSRV</sequence>
<keyword evidence="1" id="KW-0472">Membrane</keyword>
<evidence type="ECO:0000313" key="3">
    <source>
        <dbReference type="Proteomes" id="UP000544742"/>
    </source>
</evidence>
<organism evidence="2 3">
    <name type="scientific">Methanothrix soehngenii</name>
    <name type="common">Methanosaeta concilii</name>
    <dbReference type="NCBI Taxonomy" id="2223"/>
    <lineage>
        <taxon>Archaea</taxon>
        <taxon>Methanobacteriati</taxon>
        <taxon>Methanobacteriota</taxon>
        <taxon>Stenosarchaea group</taxon>
        <taxon>Methanomicrobia</taxon>
        <taxon>Methanotrichales</taxon>
        <taxon>Methanotrichaceae</taxon>
        <taxon>Methanothrix</taxon>
    </lineage>
</organism>
<gene>
    <name evidence="2" type="ORF">GX426_09960</name>
</gene>
<comment type="caution">
    <text evidence="2">The sequence shown here is derived from an EMBL/GenBank/DDBJ whole genome shotgun (WGS) entry which is preliminary data.</text>
</comment>
<reference evidence="2 3" key="1">
    <citation type="journal article" date="2020" name="Biotechnol. Biofuels">
        <title>New insights from the biogas microbiome by comprehensive genome-resolved metagenomics of nearly 1600 species originating from multiple anaerobic digesters.</title>
        <authorList>
            <person name="Campanaro S."/>
            <person name="Treu L."/>
            <person name="Rodriguez-R L.M."/>
            <person name="Kovalovszki A."/>
            <person name="Ziels R.M."/>
            <person name="Maus I."/>
            <person name="Zhu X."/>
            <person name="Kougias P.G."/>
            <person name="Basile A."/>
            <person name="Luo G."/>
            <person name="Schluter A."/>
            <person name="Konstantinidis K.T."/>
            <person name="Angelidaki I."/>
        </authorList>
    </citation>
    <scope>NUCLEOTIDE SEQUENCE [LARGE SCALE GENOMIC DNA]</scope>
    <source>
        <strain evidence="2">AS27yjCOA_157</strain>
    </source>
</reference>
<name>A0A7K4AKC4_METSH</name>